<evidence type="ECO:0000313" key="2">
    <source>
        <dbReference type="WBParaSite" id="ALUE_0002088201-mRNA-1"/>
    </source>
</evidence>
<name>A0A0M3IQ54_ASCLU</name>
<dbReference type="Proteomes" id="UP000036681">
    <property type="component" value="Unplaced"/>
</dbReference>
<dbReference type="AlphaFoldDB" id="A0A0M3IQ54"/>
<keyword evidence="1" id="KW-1185">Reference proteome</keyword>
<protein>
    <submittedName>
        <fullName evidence="2">Spore coat protein</fullName>
    </submittedName>
</protein>
<reference evidence="2" key="1">
    <citation type="submission" date="2017-02" db="UniProtKB">
        <authorList>
            <consortium name="WormBaseParasite"/>
        </authorList>
    </citation>
    <scope>IDENTIFICATION</scope>
</reference>
<accession>A0A0M3IQ54</accession>
<dbReference type="WBParaSite" id="ALUE_0002088201-mRNA-1">
    <property type="protein sequence ID" value="ALUE_0002088201-mRNA-1"/>
    <property type="gene ID" value="ALUE_0002088201"/>
</dbReference>
<proteinExistence type="predicted"/>
<sequence>MGCRSSKAQVKHRHIQQQRVIPIQQQEAVNQRQVYVQQPVSFDSAVQYFSTSNPLYRQA</sequence>
<evidence type="ECO:0000313" key="1">
    <source>
        <dbReference type="Proteomes" id="UP000036681"/>
    </source>
</evidence>
<organism evidence="1 2">
    <name type="scientific">Ascaris lumbricoides</name>
    <name type="common">Giant roundworm</name>
    <dbReference type="NCBI Taxonomy" id="6252"/>
    <lineage>
        <taxon>Eukaryota</taxon>
        <taxon>Metazoa</taxon>
        <taxon>Ecdysozoa</taxon>
        <taxon>Nematoda</taxon>
        <taxon>Chromadorea</taxon>
        <taxon>Rhabditida</taxon>
        <taxon>Spirurina</taxon>
        <taxon>Ascaridomorpha</taxon>
        <taxon>Ascaridoidea</taxon>
        <taxon>Ascarididae</taxon>
        <taxon>Ascaris</taxon>
    </lineage>
</organism>